<dbReference type="SFLD" id="SFLDS00003">
    <property type="entry name" value="Haloacid_Dehalogenase"/>
    <property type="match status" value="1"/>
</dbReference>
<dbReference type="eggNOG" id="COG0546">
    <property type="taxonomic scope" value="Bacteria"/>
</dbReference>
<dbReference type="OrthoDB" id="9807630at2"/>
<dbReference type="GO" id="GO:0006281">
    <property type="term" value="P:DNA repair"/>
    <property type="evidence" value="ECO:0007669"/>
    <property type="project" value="TreeGrafter"/>
</dbReference>
<keyword evidence="2" id="KW-1185">Reference proteome</keyword>
<accession>D2MNL7</accession>
<dbReference type="InterPro" id="IPR036412">
    <property type="entry name" value="HAD-like_sf"/>
</dbReference>
<proteinExistence type="predicted"/>
<dbReference type="AlphaFoldDB" id="D2MNL7"/>
<dbReference type="SFLD" id="SFLDG01129">
    <property type="entry name" value="C1.5:_HAD__Beta-PGM__Phosphata"/>
    <property type="match status" value="1"/>
</dbReference>
<dbReference type="SUPFAM" id="SSF56784">
    <property type="entry name" value="HAD-like"/>
    <property type="match status" value="1"/>
</dbReference>
<dbReference type="GO" id="GO:0008967">
    <property type="term" value="F:phosphoglycolate phosphatase activity"/>
    <property type="evidence" value="ECO:0007669"/>
    <property type="project" value="TreeGrafter"/>
</dbReference>
<gene>
    <name evidence="1" type="ORF">HMPREF9013_0242</name>
</gene>
<dbReference type="PANTHER" id="PTHR43434:SF1">
    <property type="entry name" value="PHOSPHOGLYCOLATE PHOSPHATASE"/>
    <property type="match status" value="1"/>
</dbReference>
<sequence length="209" mass="24605">MKTMIWDFNGTIIDDVQLCIDIENQMVKDWNLQVPFITKEIYQENFCFPVIHYYQKMGYDLTKVSYEQISYEFQKRFDQGYQQMDLCLGFQDRVKQFQKEGYRQVILSATQQSELDKQVKHLNIDSFFEEVIGIQDNLAHSKVQRAMSWMENNQINPEDCTYLGDTDHDYEVAKAIGIDRIYLIAQGHQSASVLEKTGACVLKSLLEWH</sequence>
<dbReference type="PANTHER" id="PTHR43434">
    <property type="entry name" value="PHOSPHOGLYCOLATE PHOSPHATASE"/>
    <property type="match status" value="1"/>
</dbReference>
<dbReference type="Gene3D" id="3.40.50.1000">
    <property type="entry name" value="HAD superfamily/HAD-like"/>
    <property type="match status" value="1"/>
</dbReference>
<dbReference type="GO" id="GO:0005829">
    <property type="term" value="C:cytosol"/>
    <property type="evidence" value="ECO:0007669"/>
    <property type="project" value="TreeGrafter"/>
</dbReference>
<dbReference type="EMBL" id="ADFR01000003">
    <property type="protein sequence ID" value="EFC06039.1"/>
    <property type="molecule type" value="Genomic_DNA"/>
</dbReference>
<evidence type="ECO:0000313" key="1">
    <source>
        <dbReference type="EMBL" id="EFC06039.1"/>
    </source>
</evidence>
<comment type="caution">
    <text evidence="1">The sequence shown here is derived from an EMBL/GenBank/DDBJ whole genome shotgun (WGS) entry which is preliminary data.</text>
</comment>
<protein>
    <submittedName>
        <fullName evidence="1">Haloacid dehalogenase-like hydrolase</fullName>
    </submittedName>
</protein>
<evidence type="ECO:0000313" key="2">
    <source>
        <dbReference type="Proteomes" id="UP000005017"/>
    </source>
</evidence>
<dbReference type="InterPro" id="IPR023214">
    <property type="entry name" value="HAD_sf"/>
</dbReference>
<dbReference type="Proteomes" id="UP000005017">
    <property type="component" value="Unassembled WGS sequence"/>
</dbReference>
<keyword evidence="1" id="KW-0378">Hydrolase</keyword>
<dbReference type="InterPro" id="IPR041492">
    <property type="entry name" value="HAD_2"/>
</dbReference>
<dbReference type="Gene3D" id="1.10.150.240">
    <property type="entry name" value="Putative phosphatase, domain 2"/>
    <property type="match status" value="1"/>
</dbReference>
<reference evidence="2" key="1">
    <citation type="submission" date="2009-12" db="EMBL/GenBank/DDBJ databases">
        <title>Sequence of Clostridiales genomosp. BVAB3 str. UPII9-5.</title>
        <authorList>
            <person name="Madupu R."/>
            <person name="Durkin A.S."/>
            <person name="Torralba M."/>
            <person name="Methe B."/>
            <person name="Sutton G.G."/>
            <person name="Strausberg R.L."/>
            <person name="Nelson K.E."/>
        </authorList>
    </citation>
    <scope>NUCLEOTIDE SEQUENCE [LARGE SCALE GENOMIC DNA]</scope>
    <source>
        <strain evidence="2">W1219</strain>
    </source>
</reference>
<dbReference type="InterPro" id="IPR050155">
    <property type="entry name" value="HAD-like_hydrolase_sf"/>
</dbReference>
<dbReference type="RefSeq" id="WP_006626988.1">
    <property type="nucleotide sequence ID" value="NZ_ADFR01000003.1"/>
</dbReference>
<name>D2MNL7_9FIRM</name>
<organism evidence="1 2">
    <name type="scientific">Bulleidia extructa W1219</name>
    <dbReference type="NCBI Taxonomy" id="679192"/>
    <lineage>
        <taxon>Bacteria</taxon>
        <taxon>Bacillati</taxon>
        <taxon>Bacillota</taxon>
        <taxon>Erysipelotrichia</taxon>
        <taxon>Erysipelotrichales</taxon>
        <taxon>Erysipelotrichaceae</taxon>
        <taxon>Bulleidia</taxon>
    </lineage>
</organism>
<dbReference type="STRING" id="679192.HMPREF9013_0242"/>
<dbReference type="InterPro" id="IPR023198">
    <property type="entry name" value="PGP-like_dom2"/>
</dbReference>
<dbReference type="Pfam" id="PF13419">
    <property type="entry name" value="HAD_2"/>
    <property type="match status" value="1"/>
</dbReference>